<gene>
    <name evidence="2" type="ORF">K458DRAFT_304443</name>
</gene>
<dbReference type="Gene3D" id="3.40.50.1820">
    <property type="entry name" value="alpha/beta hydrolase"/>
    <property type="match status" value="1"/>
</dbReference>
<name>A0A6G1J0X3_9PLEO</name>
<dbReference type="SUPFAM" id="SSF53474">
    <property type="entry name" value="alpha/beta-Hydrolases"/>
    <property type="match status" value="1"/>
</dbReference>
<accession>A0A6G1J0X3</accession>
<dbReference type="Proteomes" id="UP000799291">
    <property type="component" value="Unassembled WGS sequence"/>
</dbReference>
<keyword evidence="3" id="KW-1185">Reference proteome</keyword>
<reference evidence="2" key="1">
    <citation type="journal article" date="2020" name="Stud. Mycol.">
        <title>101 Dothideomycetes genomes: a test case for predicting lifestyles and emergence of pathogens.</title>
        <authorList>
            <person name="Haridas S."/>
            <person name="Albert R."/>
            <person name="Binder M."/>
            <person name="Bloem J."/>
            <person name="Labutti K."/>
            <person name="Salamov A."/>
            <person name="Andreopoulos B."/>
            <person name="Baker S."/>
            <person name="Barry K."/>
            <person name="Bills G."/>
            <person name="Bluhm B."/>
            <person name="Cannon C."/>
            <person name="Castanera R."/>
            <person name="Culley D."/>
            <person name="Daum C."/>
            <person name="Ezra D."/>
            <person name="Gonzalez J."/>
            <person name="Henrissat B."/>
            <person name="Kuo A."/>
            <person name="Liang C."/>
            <person name="Lipzen A."/>
            <person name="Lutzoni F."/>
            <person name="Magnuson J."/>
            <person name="Mondo S."/>
            <person name="Nolan M."/>
            <person name="Ohm R."/>
            <person name="Pangilinan J."/>
            <person name="Park H.-J."/>
            <person name="Ramirez L."/>
            <person name="Alfaro M."/>
            <person name="Sun H."/>
            <person name="Tritt A."/>
            <person name="Yoshinaga Y."/>
            <person name="Zwiers L.-H."/>
            <person name="Turgeon B."/>
            <person name="Goodwin S."/>
            <person name="Spatafora J."/>
            <person name="Crous P."/>
            <person name="Grigoriev I."/>
        </authorList>
    </citation>
    <scope>NUCLEOTIDE SEQUENCE</scope>
    <source>
        <strain evidence="2">CBS 122367</strain>
    </source>
</reference>
<evidence type="ECO:0000313" key="2">
    <source>
        <dbReference type="EMBL" id="KAF2683851.1"/>
    </source>
</evidence>
<dbReference type="InterPro" id="IPR029058">
    <property type="entry name" value="AB_hydrolase_fold"/>
</dbReference>
<organism evidence="2 3">
    <name type="scientific">Lentithecium fluviatile CBS 122367</name>
    <dbReference type="NCBI Taxonomy" id="1168545"/>
    <lineage>
        <taxon>Eukaryota</taxon>
        <taxon>Fungi</taxon>
        <taxon>Dikarya</taxon>
        <taxon>Ascomycota</taxon>
        <taxon>Pezizomycotina</taxon>
        <taxon>Dothideomycetes</taxon>
        <taxon>Pleosporomycetidae</taxon>
        <taxon>Pleosporales</taxon>
        <taxon>Massarineae</taxon>
        <taxon>Lentitheciaceae</taxon>
        <taxon>Lentithecium</taxon>
    </lineage>
</organism>
<evidence type="ECO:0000313" key="3">
    <source>
        <dbReference type="Proteomes" id="UP000799291"/>
    </source>
</evidence>
<evidence type="ECO:0008006" key="4">
    <source>
        <dbReference type="Google" id="ProtNLM"/>
    </source>
</evidence>
<sequence length="384" mass="41859">MYAAALIGGVAALIILLPEGAHGIAIPAPAPHGKSFTVAHARSSFVDSSRKDPYNDSEDRKLAYSLFLPVNKNECTKQCSNAYMPDLTAKKTNAQFFGDENAKIFEQFTFDSCCASSNDINAGAFPVVVFEPAVGTSRLLYNQLARQVSAVGTTVVLIDHPYDASIVEFDGLTAINGTVDLDAFEVSKNWDDTLNKALDTRKADIESVIKELGTTNYLSRLFPDLKFSSALNTNTFDVMGHGLGGSAATVLSTHGSRVGLSINLSGSIPVIQQNSNNYLVFFGREAYTREDDANWRDSIQHFQGRFVEWDFTGAGQMDYTDLPRLVDLVNSPNSSPKGLGANGVWAFHCTSCFLEGYIRDVKQGGRREVSDCYVMCPNMEPYAS</sequence>
<proteinExistence type="predicted"/>
<dbReference type="EMBL" id="MU005583">
    <property type="protein sequence ID" value="KAF2683851.1"/>
    <property type="molecule type" value="Genomic_DNA"/>
</dbReference>
<dbReference type="OrthoDB" id="2363873at2759"/>
<evidence type="ECO:0000256" key="1">
    <source>
        <dbReference type="SAM" id="SignalP"/>
    </source>
</evidence>
<feature type="signal peptide" evidence="1">
    <location>
        <begin position="1"/>
        <end position="23"/>
    </location>
</feature>
<protein>
    <recommendedName>
        <fullName evidence="4">1-alkyl-2-acetylglycerophosphocholine esterase</fullName>
    </recommendedName>
</protein>
<feature type="chain" id="PRO_5026216762" description="1-alkyl-2-acetylglycerophosphocholine esterase" evidence="1">
    <location>
        <begin position="24"/>
        <end position="384"/>
    </location>
</feature>
<keyword evidence="1" id="KW-0732">Signal</keyword>
<dbReference type="AlphaFoldDB" id="A0A6G1J0X3"/>